<evidence type="ECO:0000313" key="3">
    <source>
        <dbReference type="Proteomes" id="UP001295740"/>
    </source>
</evidence>
<dbReference type="EMBL" id="CAUWAG010000003">
    <property type="protein sequence ID" value="CAJ2501456.1"/>
    <property type="molecule type" value="Genomic_DNA"/>
</dbReference>
<feature type="region of interest" description="Disordered" evidence="1">
    <location>
        <begin position="446"/>
        <end position="477"/>
    </location>
</feature>
<protein>
    <submittedName>
        <fullName evidence="2">Uu.00g043090.m01.CDS01</fullName>
    </submittedName>
</protein>
<dbReference type="Proteomes" id="UP001295740">
    <property type="component" value="Unassembled WGS sequence"/>
</dbReference>
<dbReference type="Gene3D" id="3.60.15.10">
    <property type="entry name" value="Ribonuclease Z/Hydroxyacylglutathione hydrolase-like"/>
    <property type="match status" value="1"/>
</dbReference>
<feature type="region of interest" description="Disordered" evidence="1">
    <location>
        <begin position="182"/>
        <end position="242"/>
    </location>
</feature>
<dbReference type="InterPro" id="IPR036866">
    <property type="entry name" value="RibonucZ/Hydroxyglut_hydro"/>
</dbReference>
<feature type="compositionally biased region" description="Low complexity" evidence="1">
    <location>
        <begin position="452"/>
        <end position="473"/>
    </location>
</feature>
<name>A0AAI8VAQ2_9PEZI</name>
<dbReference type="PANTHER" id="PTHR36142:SF5">
    <property type="entry name" value="METALLO-BETA-LACTAMASE DOMAIN-CONTAINING PROTEIN"/>
    <property type="match status" value="1"/>
</dbReference>
<feature type="compositionally biased region" description="Polar residues" evidence="1">
    <location>
        <begin position="206"/>
        <end position="215"/>
    </location>
</feature>
<feature type="region of interest" description="Disordered" evidence="1">
    <location>
        <begin position="389"/>
        <end position="415"/>
    </location>
</feature>
<organism evidence="2 3">
    <name type="scientific">Anthostomella pinea</name>
    <dbReference type="NCBI Taxonomy" id="933095"/>
    <lineage>
        <taxon>Eukaryota</taxon>
        <taxon>Fungi</taxon>
        <taxon>Dikarya</taxon>
        <taxon>Ascomycota</taxon>
        <taxon>Pezizomycotina</taxon>
        <taxon>Sordariomycetes</taxon>
        <taxon>Xylariomycetidae</taxon>
        <taxon>Xylariales</taxon>
        <taxon>Xylariaceae</taxon>
        <taxon>Anthostomella</taxon>
    </lineage>
</organism>
<gene>
    <name evidence="2" type="ORF">KHLLAP_LOCUS1924</name>
</gene>
<evidence type="ECO:0000256" key="1">
    <source>
        <dbReference type="SAM" id="MobiDB-lite"/>
    </source>
</evidence>
<comment type="caution">
    <text evidence="2">The sequence shown here is derived from an EMBL/GenBank/DDBJ whole genome shotgun (WGS) entry which is preliminary data.</text>
</comment>
<proteinExistence type="predicted"/>
<sequence>MALNVKHLNSDASFLLSFEPIIPESASESVVAQPFTILLDPWITGPSKIFHSKISISTHKHPACITSLAELAQPPDLVIVSQHKSDHCNEATLRQLPSSGTKTLILAEPASARVIKSWKYFDKEKIRTIEPWRDPRLTGKQSVVRIPVPALVPRGQGGEVTVAFIPQKRDLTGIHGAIGITYRPPPTHNLARPEPRVKIFTPPTTPDSQAQTFTDAETKTPIPTPTGDTFLLPPSPPVSPRSLRSIRSASTLIASPTRPVPSPGFRPATASSNSVTQLTGSATEASRPISLLFSPHGISYPNLVTYVTSHLVSEAALPLTALLHCMDSINNPWWLGGNVCAGAPTGAEIAARLGARIWVSAHDGEKDVRGLGTGMLKTRRWKHEEVEGAIDAGHTHDQGRDQQPTSPDGMQDSMRKVKRGGPEIMRLCSGEEVIVTSTGMIWRSDDKEVDEPSSTSAPIAKAPAKTTTANGTKHQTLKGEKKGMNQVVLPKVQDAMSPKKLAIYRALKTRDLMRPSPKFVLERESEPNLPALPEVEPSVVPEPPAIESKKTAKKPGIECARKRAASDDRAVRFELTT</sequence>
<dbReference type="PANTHER" id="PTHR36142">
    <property type="entry name" value="METALLO-HYDROLASE/OXIDOREDUCTASE SUPERFAMILY PROTEIN"/>
    <property type="match status" value="1"/>
</dbReference>
<evidence type="ECO:0000313" key="2">
    <source>
        <dbReference type="EMBL" id="CAJ2501456.1"/>
    </source>
</evidence>
<reference evidence="2" key="1">
    <citation type="submission" date="2023-10" db="EMBL/GenBank/DDBJ databases">
        <authorList>
            <person name="Hackl T."/>
        </authorList>
    </citation>
    <scope>NUCLEOTIDE SEQUENCE</scope>
</reference>
<feature type="compositionally biased region" description="Basic and acidic residues" evidence="1">
    <location>
        <begin position="547"/>
        <end position="577"/>
    </location>
</feature>
<accession>A0AAI8VAQ2</accession>
<feature type="region of interest" description="Disordered" evidence="1">
    <location>
        <begin position="523"/>
        <end position="577"/>
    </location>
</feature>
<keyword evidence="3" id="KW-1185">Reference proteome</keyword>
<dbReference type="AlphaFoldDB" id="A0AAI8VAQ2"/>